<feature type="chain" id="PRO_5037564192" description="serine-type D-Ala-D-Ala carboxypeptidase" evidence="16">
    <location>
        <begin position="26"/>
        <end position="380"/>
    </location>
</feature>
<dbReference type="Proteomes" id="UP000620366">
    <property type="component" value="Unassembled WGS sequence"/>
</dbReference>
<gene>
    <name evidence="18" type="ORF">H8695_02270</name>
</gene>
<organism evidence="18 19">
    <name type="scientific">Feifania hominis</name>
    <dbReference type="NCBI Taxonomy" id="2763660"/>
    <lineage>
        <taxon>Bacteria</taxon>
        <taxon>Bacillati</taxon>
        <taxon>Bacillota</taxon>
        <taxon>Clostridia</taxon>
        <taxon>Eubacteriales</taxon>
        <taxon>Feifaniaceae</taxon>
        <taxon>Feifania</taxon>
    </lineage>
</organism>
<dbReference type="PANTHER" id="PTHR21581:SF33">
    <property type="entry name" value="D-ALANYL-D-ALANINE CARBOXYPEPTIDASE DACB"/>
    <property type="match status" value="1"/>
</dbReference>
<dbReference type="PANTHER" id="PTHR21581">
    <property type="entry name" value="D-ALANYL-D-ALANINE CARBOXYPEPTIDASE"/>
    <property type="match status" value="1"/>
</dbReference>
<evidence type="ECO:0000256" key="1">
    <source>
        <dbReference type="ARBA" id="ARBA00003217"/>
    </source>
</evidence>
<accession>A0A926HU31</accession>
<dbReference type="RefSeq" id="WP_249299247.1">
    <property type="nucleotide sequence ID" value="NZ_JACRSP010000001.1"/>
</dbReference>
<dbReference type="GO" id="GO:0006508">
    <property type="term" value="P:proteolysis"/>
    <property type="evidence" value="ECO:0007669"/>
    <property type="project" value="UniProtKB-KW"/>
</dbReference>
<evidence type="ECO:0000256" key="4">
    <source>
        <dbReference type="ARBA" id="ARBA00012448"/>
    </source>
</evidence>
<sequence>MRKKWAAMLLCAVLTIGLMSVPANAGQQEPPSLSAKSAILIEPSGGLVLYEKDAQRRMPMASTTKIMTAVLTLENAKLVDEVTVSDIVRTSEGSAMYLKVGEKITVQNLLYGLMLASGNDAALVLAEHVGGDVDGFVKMMNDKARALGLRDTSFETPSGLDGENHYTTAADFAKLTAYALENPEFCEIVGTQSIKVVTGEMTRYLKNHNRLLSTYEGCIGVKTGFTKKSGRCLVSAAERDGITLIAVTLSAPDDWNDHKKLFDYGFTQVERVDLLEQVDASYTVRVTGGVRESIEARVPQEYITVVKKGEAQNYRAVVELPRFLYAPVAAGDCVGRVVLYNGQQIVREFECVAAQSCEIPKSGFQKFIDKIRDLLFNILG</sequence>
<dbReference type="GO" id="GO:0008360">
    <property type="term" value="P:regulation of cell shape"/>
    <property type="evidence" value="ECO:0007669"/>
    <property type="project" value="UniProtKB-KW"/>
</dbReference>
<dbReference type="Gene3D" id="3.40.710.10">
    <property type="entry name" value="DD-peptidase/beta-lactamase superfamily"/>
    <property type="match status" value="1"/>
</dbReference>
<evidence type="ECO:0000256" key="9">
    <source>
        <dbReference type="ARBA" id="ARBA00022960"/>
    </source>
</evidence>
<evidence type="ECO:0000256" key="15">
    <source>
        <dbReference type="RuleBase" id="RU004016"/>
    </source>
</evidence>
<evidence type="ECO:0000256" key="14">
    <source>
        <dbReference type="PIRSR" id="PIRSR618044-2"/>
    </source>
</evidence>
<dbReference type="GO" id="GO:0009252">
    <property type="term" value="P:peptidoglycan biosynthetic process"/>
    <property type="evidence" value="ECO:0007669"/>
    <property type="project" value="UniProtKB-KW"/>
</dbReference>
<name>A0A926HU31_9FIRM</name>
<dbReference type="GO" id="GO:0071555">
    <property type="term" value="P:cell wall organization"/>
    <property type="evidence" value="ECO:0007669"/>
    <property type="project" value="UniProtKB-KW"/>
</dbReference>
<comment type="catalytic activity">
    <reaction evidence="12">
        <text>Preferential cleavage: (Ac)2-L-Lys-D-Ala-|-D-Ala. Also transpeptidation of peptidyl-alanyl moieties that are N-acyl substituents of D-alanine.</text>
        <dbReference type="EC" id="3.4.16.4"/>
    </reaction>
</comment>
<comment type="similarity">
    <text evidence="3 15">Belongs to the peptidase S11 family.</text>
</comment>
<evidence type="ECO:0000313" key="19">
    <source>
        <dbReference type="Proteomes" id="UP000620366"/>
    </source>
</evidence>
<comment type="caution">
    <text evidence="18">The sequence shown here is derived from an EMBL/GenBank/DDBJ whole genome shotgun (WGS) entry which is preliminary data.</text>
</comment>
<dbReference type="PRINTS" id="PR00725">
    <property type="entry name" value="DADACBPTASE1"/>
</dbReference>
<evidence type="ECO:0000256" key="8">
    <source>
        <dbReference type="ARBA" id="ARBA00022801"/>
    </source>
</evidence>
<dbReference type="InterPro" id="IPR015956">
    <property type="entry name" value="Peniciliin-bd_prot_C_sf"/>
</dbReference>
<dbReference type="GO" id="GO:0009002">
    <property type="term" value="F:serine-type D-Ala-D-Ala carboxypeptidase activity"/>
    <property type="evidence" value="ECO:0007669"/>
    <property type="project" value="UniProtKB-EC"/>
</dbReference>
<dbReference type="InterPro" id="IPR037167">
    <property type="entry name" value="Peptidase_S11_C_sf"/>
</dbReference>
<keyword evidence="9" id="KW-0133">Cell shape</keyword>
<keyword evidence="5 18" id="KW-0121">Carboxypeptidase</keyword>
<evidence type="ECO:0000256" key="10">
    <source>
        <dbReference type="ARBA" id="ARBA00022984"/>
    </source>
</evidence>
<evidence type="ECO:0000259" key="17">
    <source>
        <dbReference type="SMART" id="SM00936"/>
    </source>
</evidence>
<dbReference type="SUPFAM" id="SSF56601">
    <property type="entry name" value="beta-lactamase/transpeptidase-like"/>
    <property type="match status" value="1"/>
</dbReference>
<keyword evidence="8" id="KW-0378">Hydrolase</keyword>
<feature type="binding site" evidence="14">
    <location>
        <position position="222"/>
    </location>
    <ligand>
        <name>substrate</name>
    </ligand>
</feature>
<dbReference type="InterPro" id="IPR012338">
    <property type="entry name" value="Beta-lactam/transpept-like"/>
</dbReference>
<keyword evidence="19" id="KW-1185">Reference proteome</keyword>
<comment type="function">
    <text evidence="1">Removes C-terminal D-alanyl residues from sugar-peptide cell wall precursors.</text>
</comment>
<dbReference type="EMBL" id="JACRSP010000001">
    <property type="protein sequence ID" value="MBC8535520.1"/>
    <property type="molecule type" value="Genomic_DNA"/>
</dbReference>
<evidence type="ECO:0000256" key="13">
    <source>
        <dbReference type="PIRSR" id="PIRSR618044-1"/>
    </source>
</evidence>
<feature type="domain" description="Peptidase S11 D-Ala-D-Ala carboxypeptidase A C-terminal" evidence="17">
    <location>
        <begin position="270"/>
        <end position="359"/>
    </location>
</feature>
<feature type="active site" description="Acyl-ester intermediate" evidence="13">
    <location>
        <position position="62"/>
    </location>
</feature>
<evidence type="ECO:0000256" key="5">
    <source>
        <dbReference type="ARBA" id="ARBA00022645"/>
    </source>
</evidence>
<dbReference type="SMART" id="SM00936">
    <property type="entry name" value="PBP5_C"/>
    <property type="match status" value="1"/>
</dbReference>
<evidence type="ECO:0000256" key="7">
    <source>
        <dbReference type="ARBA" id="ARBA00022729"/>
    </source>
</evidence>
<keyword evidence="11" id="KW-0961">Cell wall biogenesis/degradation</keyword>
<keyword evidence="6" id="KW-0645">Protease</keyword>
<proteinExistence type="inferred from homology"/>
<protein>
    <recommendedName>
        <fullName evidence="4">serine-type D-Ala-D-Ala carboxypeptidase</fullName>
        <ecNumber evidence="4">3.4.16.4</ecNumber>
    </recommendedName>
</protein>
<dbReference type="Pfam" id="PF00768">
    <property type="entry name" value="Peptidase_S11"/>
    <property type="match status" value="1"/>
</dbReference>
<dbReference type="InterPro" id="IPR018044">
    <property type="entry name" value="Peptidase_S11"/>
</dbReference>
<evidence type="ECO:0000256" key="12">
    <source>
        <dbReference type="ARBA" id="ARBA00034000"/>
    </source>
</evidence>
<evidence type="ECO:0000256" key="16">
    <source>
        <dbReference type="SAM" id="SignalP"/>
    </source>
</evidence>
<evidence type="ECO:0000256" key="11">
    <source>
        <dbReference type="ARBA" id="ARBA00023316"/>
    </source>
</evidence>
<dbReference type="InterPro" id="IPR012907">
    <property type="entry name" value="Peptidase_S11_C"/>
</dbReference>
<evidence type="ECO:0000256" key="2">
    <source>
        <dbReference type="ARBA" id="ARBA00004752"/>
    </source>
</evidence>
<reference evidence="18" key="1">
    <citation type="submission" date="2020-08" db="EMBL/GenBank/DDBJ databases">
        <title>Genome public.</title>
        <authorList>
            <person name="Liu C."/>
            <person name="Sun Q."/>
        </authorList>
    </citation>
    <scope>NUCLEOTIDE SEQUENCE</scope>
    <source>
        <strain evidence="18">BX7</strain>
    </source>
</reference>
<evidence type="ECO:0000256" key="6">
    <source>
        <dbReference type="ARBA" id="ARBA00022670"/>
    </source>
</evidence>
<evidence type="ECO:0000256" key="3">
    <source>
        <dbReference type="ARBA" id="ARBA00007164"/>
    </source>
</evidence>
<dbReference type="InterPro" id="IPR001967">
    <property type="entry name" value="Peptidase_S11_N"/>
</dbReference>
<feature type="signal peptide" evidence="16">
    <location>
        <begin position="1"/>
        <end position="25"/>
    </location>
</feature>
<feature type="active site" description="Proton acceptor" evidence="13">
    <location>
        <position position="65"/>
    </location>
</feature>
<dbReference type="EC" id="3.4.16.4" evidence="4"/>
<feature type="active site" evidence="13">
    <location>
        <position position="117"/>
    </location>
</feature>
<dbReference type="AlphaFoldDB" id="A0A926HU31"/>
<dbReference type="Gene3D" id="2.60.410.10">
    <property type="entry name" value="D-Ala-D-Ala carboxypeptidase, C-terminal domain"/>
    <property type="match status" value="1"/>
</dbReference>
<dbReference type="Pfam" id="PF07943">
    <property type="entry name" value="PBP5_C"/>
    <property type="match status" value="1"/>
</dbReference>
<keyword evidence="10" id="KW-0573">Peptidoglycan synthesis</keyword>
<comment type="pathway">
    <text evidence="2">Cell wall biogenesis; peptidoglycan biosynthesis.</text>
</comment>
<keyword evidence="7 16" id="KW-0732">Signal</keyword>
<dbReference type="SUPFAM" id="SSF69189">
    <property type="entry name" value="Penicillin-binding protein associated domain"/>
    <property type="match status" value="1"/>
</dbReference>
<evidence type="ECO:0000313" key="18">
    <source>
        <dbReference type="EMBL" id="MBC8535520.1"/>
    </source>
</evidence>